<proteinExistence type="predicted"/>
<accession>A0A137NP89</accession>
<name>A0A137NP89_CONC2</name>
<dbReference type="AlphaFoldDB" id="A0A137NP89"/>
<dbReference type="EMBL" id="KQ965445">
    <property type="protein sequence ID" value="KXN64554.1"/>
    <property type="molecule type" value="Genomic_DNA"/>
</dbReference>
<evidence type="ECO:0000259" key="1">
    <source>
        <dbReference type="PROSITE" id="PS50048"/>
    </source>
</evidence>
<evidence type="ECO:0000313" key="3">
    <source>
        <dbReference type="Proteomes" id="UP000070444"/>
    </source>
</evidence>
<dbReference type="GO" id="GO:0000981">
    <property type="term" value="F:DNA-binding transcription factor activity, RNA polymerase II-specific"/>
    <property type="evidence" value="ECO:0007669"/>
    <property type="project" value="InterPro"/>
</dbReference>
<organism evidence="2 3">
    <name type="scientific">Conidiobolus coronatus (strain ATCC 28846 / CBS 209.66 / NRRL 28638)</name>
    <name type="common">Delacroixia coronata</name>
    <dbReference type="NCBI Taxonomy" id="796925"/>
    <lineage>
        <taxon>Eukaryota</taxon>
        <taxon>Fungi</taxon>
        <taxon>Fungi incertae sedis</taxon>
        <taxon>Zoopagomycota</taxon>
        <taxon>Entomophthoromycotina</taxon>
        <taxon>Entomophthoromycetes</taxon>
        <taxon>Entomophthorales</taxon>
        <taxon>Ancylistaceae</taxon>
        <taxon>Conidiobolus</taxon>
    </lineage>
</organism>
<dbReference type="InterPro" id="IPR036864">
    <property type="entry name" value="Zn2-C6_fun-type_DNA-bd_sf"/>
</dbReference>
<dbReference type="Proteomes" id="UP000070444">
    <property type="component" value="Unassembled WGS sequence"/>
</dbReference>
<dbReference type="InterPro" id="IPR001138">
    <property type="entry name" value="Zn2Cys6_DnaBD"/>
</dbReference>
<keyword evidence="3" id="KW-1185">Reference proteome</keyword>
<dbReference type="Pfam" id="PF00172">
    <property type="entry name" value="Zn_clus"/>
    <property type="match status" value="1"/>
</dbReference>
<evidence type="ECO:0000313" key="2">
    <source>
        <dbReference type="EMBL" id="KXN64554.1"/>
    </source>
</evidence>
<dbReference type="GO" id="GO:0008270">
    <property type="term" value="F:zinc ion binding"/>
    <property type="evidence" value="ECO:0007669"/>
    <property type="project" value="InterPro"/>
</dbReference>
<dbReference type="Gene3D" id="4.10.240.10">
    <property type="entry name" value="Zn(2)-C6 fungal-type DNA-binding domain"/>
    <property type="match status" value="1"/>
</dbReference>
<feature type="non-terminal residue" evidence="2">
    <location>
        <position position="78"/>
    </location>
</feature>
<sequence>MEKSISLINCSMCKSKRARCGRELPTCSHCLERGMACTYPDKIRRRRANEEGLTSFITKINARSSVIPRKRSSVKSSK</sequence>
<protein>
    <recommendedName>
        <fullName evidence="1">Zn(2)-C6 fungal-type domain-containing protein</fullName>
    </recommendedName>
</protein>
<reference evidence="2 3" key="1">
    <citation type="journal article" date="2015" name="Genome Biol. Evol.">
        <title>Phylogenomic analyses indicate that early fungi evolved digesting cell walls of algal ancestors of land plants.</title>
        <authorList>
            <person name="Chang Y."/>
            <person name="Wang S."/>
            <person name="Sekimoto S."/>
            <person name="Aerts A.L."/>
            <person name="Choi C."/>
            <person name="Clum A."/>
            <person name="LaButti K.M."/>
            <person name="Lindquist E.A."/>
            <person name="Yee Ngan C."/>
            <person name="Ohm R.A."/>
            <person name="Salamov A.A."/>
            <person name="Grigoriev I.V."/>
            <person name="Spatafora J.W."/>
            <person name="Berbee M.L."/>
        </authorList>
    </citation>
    <scope>NUCLEOTIDE SEQUENCE [LARGE SCALE GENOMIC DNA]</scope>
    <source>
        <strain evidence="2 3">NRRL 28638</strain>
    </source>
</reference>
<dbReference type="SUPFAM" id="SSF57701">
    <property type="entry name" value="Zn2/Cys6 DNA-binding domain"/>
    <property type="match status" value="1"/>
</dbReference>
<dbReference type="OrthoDB" id="3862662at2759"/>
<dbReference type="PRINTS" id="PR00755">
    <property type="entry name" value="AFLATOXINBRP"/>
</dbReference>
<feature type="domain" description="Zn(2)-C6 fungal-type" evidence="1">
    <location>
        <begin position="9"/>
        <end position="39"/>
    </location>
</feature>
<dbReference type="PROSITE" id="PS50048">
    <property type="entry name" value="ZN2_CY6_FUNGAL_2"/>
    <property type="match status" value="1"/>
</dbReference>
<gene>
    <name evidence="2" type="ORF">CONCODRAFT_14304</name>
</gene>